<reference evidence="2 3" key="1">
    <citation type="submission" date="2024-08" db="EMBL/GenBank/DDBJ databases">
        <authorList>
            <person name="Cucini C."/>
            <person name="Frati F."/>
        </authorList>
    </citation>
    <scope>NUCLEOTIDE SEQUENCE [LARGE SCALE GENOMIC DNA]</scope>
</reference>
<dbReference type="Proteomes" id="UP001642540">
    <property type="component" value="Unassembled WGS sequence"/>
</dbReference>
<feature type="compositionally biased region" description="Acidic residues" evidence="1">
    <location>
        <begin position="173"/>
        <end position="186"/>
    </location>
</feature>
<evidence type="ECO:0000313" key="2">
    <source>
        <dbReference type="EMBL" id="CAL8105647.1"/>
    </source>
</evidence>
<evidence type="ECO:0000313" key="3">
    <source>
        <dbReference type="Proteomes" id="UP001642540"/>
    </source>
</evidence>
<feature type="region of interest" description="Disordered" evidence="1">
    <location>
        <begin position="168"/>
        <end position="191"/>
    </location>
</feature>
<organism evidence="2 3">
    <name type="scientific">Orchesella dallaii</name>
    <dbReference type="NCBI Taxonomy" id="48710"/>
    <lineage>
        <taxon>Eukaryota</taxon>
        <taxon>Metazoa</taxon>
        <taxon>Ecdysozoa</taxon>
        <taxon>Arthropoda</taxon>
        <taxon>Hexapoda</taxon>
        <taxon>Collembola</taxon>
        <taxon>Entomobryomorpha</taxon>
        <taxon>Entomobryoidea</taxon>
        <taxon>Orchesellidae</taxon>
        <taxon>Orchesellinae</taxon>
        <taxon>Orchesella</taxon>
    </lineage>
</organism>
<feature type="region of interest" description="Disordered" evidence="1">
    <location>
        <begin position="118"/>
        <end position="141"/>
    </location>
</feature>
<proteinExistence type="predicted"/>
<feature type="region of interest" description="Disordered" evidence="1">
    <location>
        <begin position="1"/>
        <end position="69"/>
    </location>
</feature>
<accession>A0ABP1QJV5</accession>
<keyword evidence="3" id="KW-1185">Reference proteome</keyword>
<dbReference type="EMBL" id="CAXLJM020000036">
    <property type="protein sequence ID" value="CAL8105647.1"/>
    <property type="molecule type" value="Genomic_DNA"/>
</dbReference>
<evidence type="ECO:0000256" key="1">
    <source>
        <dbReference type="SAM" id="MobiDB-lite"/>
    </source>
</evidence>
<comment type="caution">
    <text evidence="2">The sequence shown here is derived from an EMBL/GenBank/DDBJ whole genome shotgun (WGS) entry which is preliminary data.</text>
</comment>
<protein>
    <submittedName>
        <fullName evidence="2">Uncharacterized protein</fullName>
    </submittedName>
</protein>
<name>A0ABP1QJV5_9HEXA</name>
<gene>
    <name evidence="2" type="ORF">ODALV1_LOCUS12137</name>
</gene>
<feature type="compositionally biased region" description="Polar residues" evidence="1">
    <location>
        <begin position="126"/>
        <end position="140"/>
    </location>
</feature>
<sequence>MDTKNQEGTSAAMKQPSGLKFPSDDDRKNGVAAAPPVERSQEIEVITISSDSQNEDTNHPSRIVPKKEDIIVGARSEKVQDEEHEDDDKGSWIFDFDEYEKKFLKFDEGKRDQIEKVTEVQESDQEMPSTSRSTLNNQLSLAPKVAIGGKKKDDVAKVGQTVKPNVLTIDLTSDAEEPNEDDDDDDKGSWVFDFDEFERATLEREARKRKTCEAEQDELHPPKVPSIREHLSHDNLEVSRRKFLLWILER</sequence>